<dbReference type="EMBL" id="FQWM01000003">
    <property type="protein sequence ID" value="SHH10393.1"/>
    <property type="molecule type" value="Genomic_DNA"/>
</dbReference>
<name>A0A1M5QA61_9RHOB</name>
<dbReference type="Gene3D" id="3.40.50.720">
    <property type="entry name" value="NAD(P)-binding Rossmann-like Domain"/>
    <property type="match status" value="1"/>
</dbReference>
<dbReference type="Gene3D" id="3.30.1780.10">
    <property type="entry name" value="ornithine cyclodeaminase, domain 1"/>
    <property type="match status" value="1"/>
</dbReference>
<dbReference type="PIRSF" id="PIRSF001439">
    <property type="entry name" value="CryM"/>
    <property type="match status" value="1"/>
</dbReference>
<dbReference type="PANTHER" id="PTHR13812:SF19">
    <property type="entry name" value="KETIMINE REDUCTASE MU-CRYSTALLIN"/>
    <property type="match status" value="1"/>
</dbReference>
<evidence type="ECO:0000256" key="1">
    <source>
        <dbReference type="ARBA" id="ARBA00008903"/>
    </source>
</evidence>
<dbReference type="AlphaFoldDB" id="A0A1M5QA61"/>
<dbReference type="SUPFAM" id="SSF51735">
    <property type="entry name" value="NAD(P)-binding Rossmann-fold domains"/>
    <property type="match status" value="1"/>
</dbReference>
<dbReference type="NCBIfam" id="NF004793">
    <property type="entry name" value="PRK06141.1"/>
    <property type="match status" value="1"/>
</dbReference>
<dbReference type="Proteomes" id="UP000184211">
    <property type="component" value="Unassembled WGS sequence"/>
</dbReference>
<dbReference type="InterPro" id="IPR036291">
    <property type="entry name" value="NAD(P)-bd_dom_sf"/>
</dbReference>
<dbReference type="PANTHER" id="PTHR13812">
    <property type="entry name" value="KETIMINE REDUCTASE MU-CRYSTALLIN"/>
    <property type="match status" value="1"/>
</dbReference>
<protein>
    <submittedName>
        <fullName evidence="2">Ornithine cyclodeaminase</fullName>
    </submittedName>
</protein>
<dbReference type="FunFam" id="3.40.50.720:FF:000311">
    <property type="entry name" value="Ornithine cyclodeaminase"/>
    <property type="match status" value="1"/>
</dbReference>
<dbReference type="RefSeq" id="WP_072792825.1">
    <property type="nucleotide sequence ID" value="NZ_FQWM01000003.1"/>
</dbReference>
<organism evidence="2 3">
    <name type="scientific">Cognatishimia maritima</name>
    <dbReference type="NCBI Taxonomy" id="870908"/>
    <lineage>
        <taxon>Bacteria</taxon>
        <taxon>Pseudomonadati</taxon>
        <taxon>Pseudomonadota</taxon>
        <taxon>Alphaproteobacteria</taxon>
        <taxon>Rhodobacterales</taxon>
        <taxon>Paracoccaceae</taxon>
        <taxon>Cognatishimia</taxon>
    </lineage>
</organism>
<evidence type="ECO:0000313" key="2">
    <source>
        <dbReference type="EMBL" id="SHH10393.1"/>
    </source>
</evidence>
<reference evidence="3" key="1">
    <citation type="submission" date="2016-11" db="EMBL/GenBank/DDBJ databases">
        <authorList>
            <person name="Varghese N."/>
            <person name="Submissions S."/>
        </authorList>
    </citation>
    <scope>NUCLEOTIDE SEQUENCE [LARGE SCALE GENOMIC DNA]</scope>
    <source>
        <strain evidence="3">DSM 28223</strain>
    </source>
</reference>
<accession>A0A1M5QA61</accession>
<dbReference type="STRING" id="870908.SAMN04488044_1906"/>
<dbReference type="Pfam" id="PF02423">
    <property type="entry name" value="OCD_Mu_crystall"/>
    <property type="match status" value="1"/>
</dbReference>
<dbReference type="InterPro" id="IPR003462">
    <property type="entry name" value="ODC_Mu_crystall"/>
</dbReference>
<sequence length="314" mass="33451">MTHFLTAEQTSAALEMSPLIDAIDGLFETGCDMPVRHHHSFDVPGEEAGTLLVMPAWRSGDHLGVKMVNVVPGNGARGLPAIAGVYILSSAKTGELQAIMDGAELTARRTAAASALAAKYLSRPNARRLLIVGAGKLSLNLIEAHSVHRQFDVIEIWARRLEQAELVAEKARALGFPASACGDLEASARDADVISCCTLSREPLVLGEWLKPGSHLDLIGAFKPDMRECDDDAIVNASVFADTRDGVFAEGGDILQPLKAGLISKEHVKADLFDLCRGDHGGRSDDQEITVFKSVGAALEDLAGAMLVYESLAE</sequence>
<gene>
    <name evidence="2" type="ORF">SAMN04488044_1906</name>
</gene>
<dbReference type="GO" id="GO:0005737">
    <property type="term" value="C:cytoplasm"/>
    <property type="evidence" value="ECO:0007669"/>
    <property type="project" value="TreeGrafter"/>
</dbReference>
<proteinExistence type="inferred from homology"/>
<dbReference type="GO" id="GO:0019752">
    <property type="term" value="P:carboxylic acid metabolic process"/>
    <property type="evidence" value="ECO:0007669"/>
    <property type="project" value="UniProtKB-ARBA"/>
</dbReference>
<dbReference type="OrthoDB" id="9785971at2"/>
<comment type="similarity">
    <text evidence="1">Belongs to the ornithine cyclodeaminase/mu-crystallin family.</text>
</comment>
<evidence type="ECO:0000313" key="3">
    <source>
        <dbReference type="Proteomes" id="UP000184211"/>
    </source>
</evidence>
<dbReference type="GO" id="GO:0016491">
    <property type="term" value="F:oxidoreductase activity"/>
    <property type="evidence" value="ECO:0007669"/>
    <property type="project" value="UniProtKB-ARBA"/>
</dbReference>
<keyword evidence="3" id="KW-1185">Reference proteome</keyword>
<dbReference type="InterPro" id="IPR023401">
    <property type="entry name" value="ODC_N"/>
</dbReference>